<dbReference type="EMBL" id="JAZGSY010000162">
    <property type="protein sequence ID" value="KAL1839353.1"/>
    <property type="molecule type" value="Genomic_DNA"/>
</dbReference>
<comment type="caution">
    <text evidence="3">The sequence shown here is derived from an EMBL/GenBank/DDBJ whole genome shotgun (WGS) entry which is preliminary data.</text>
</comment>
<protein>
    <recommendedName>
        <fullName evidence="2">DUF7905 domain-containing protein</fullName>
    </recommendedName>
</protein>
<evidence type="ECO:0000313" key="4">
    <source>
        <dbReference type="Proteomes" id="UP001583172"/>
    </source>
</evidence>
<reference evidence="3 4" key="1">
    <citation type="journal article" date="2024" name="Commun. Biol.">
        <title>Comparative genomic analysis of thermophilic fungi reveals convergent evolutionary adaptations and gene losses.</title>
        <authorList>
            <person name="Steindorff A.S."/>
            <person name="Aguilar-Pontes M.V."/>
            <person name="Robinson A.J."/>
            <person name="Andreopoulos B."/>
            <person name="LaButti K."/>
            <person name="Kuo A."/>
            <person name="Mondo S."/>
            <person name="Riley R."/>
            <person name="Otillar R."/>
            <person name="Haridas S."/>
            <person name="Lipzen A."/>
            <person name="Grimwood J."/>
            <person name="Schmutz J."/>
            <person name="Clum A."/>
            <person name="Reid I.D."/>
            <person name="Moisan M.C."/>
            <person name="Butler G."/>
            <person name="Nguyen T.T.M."/>
            <person name="Dewar K."/>
            <person name="Conant G."/>
            <person name="Drula E."/>
            <person name="Henrissat B."/>
            <person name="Hansel C."/>
            <person name="Singer S."/>
            <person name="Hutchinson M.I."/>
            <person name="de Vries R.P."/>
            <person name="Natvig D.O."/>
            <person name="Powell A.J."/>
            <person name="Tsang A."/>
            <person name="Grigoriev I.V."/>
        </authorList>
    </citation>
    <scope>NUCLEOTIDE SEQUENCE [LARGE SCALE GENOMIC DNA]</scope>
    <source>
        <strain evidence="3 4">CBS 620.91</strain>
    </source>
</reference>
<evidence type="ECO:0000259" key="2">
    <source>
        <dbReference type="Pfam" id="PF25482"/>
    </source>
</evidence>
<accession>A0ABR3VCE1</accession>
<gene>
    <name evidence="3" type="ORF">VTJ49DRAFT_1621</name>
</gene>
<evidence type="ECO:0000256" key="1">
    <source>
        <dbReference type="SAM" id="MobiDB-lite"/>
    </source>
</evidence>
<feature type="domain" description="DUF7905" evidence="2">
    <location>
        <begin position="170"/>
        <end position="411"/>
    </location>
</feature>
<proteinExistence type="predicted"/>
<evidence type="ECO:0000313" key="3">
    <source>
        <dbReference type="EMBL" id="KAL1839353.1"/>
    </source>
</evidence>
<keyword evidence="4" id="KW-1185">Reference proteome</keyword>
<dbReference type="Proteomes" id="UP001583172">
    <property type="component" value="Unassembled WGS sequence"/>
</dbReference>
<sequence length="513" mass="57411">MTSSDDDSTPVPANPQRPRQWTVTVHVSMPLPDHGYKIIDPSDIDLQVMLSRLEAEHNAKVEIEVIDEENVTITVKTMNRPTAQAIVKSLKRQLQHHGVEEAVWRPHLLIHPPAAGKAGFKATLRPVENTTGKRVTVVDGLESAEAGEVAAMKRVYKQSLEGKLGLVGEELRVTVSGMTMKIRFGTAILASWMKDKANYNFTELESLASRAGPRGTVSTHYEVSETAVRNLIDRLHKDNKALPETVRYFLDDDEPRRRFSIMFDTKNLHTESELTEIQGQQAFHGDEEKPKQYMPGPVMEYRLETRDQIAEVITACPETGHDWAIEIIKMKLDGNTPANAPFDKNELQRSITFTNKTLPDGFPILTIAHEFLRKHQICTAEGKTELRYMLGCRYELVIEIFQEWDLKRLPSVVSKSSPASAAAKPGVTATVTLLCPDWESNGLEAGVEVPRRWEKSNFSEQFLGPEGDDEAPEEVPGTTKDPMEFCLLWVGWILKALDGDPAAGEKKRPGAKN</sequence>
<feature type="region of interest" description="Disordered" evidence="1">
    <location>
        <begin position="458"/>
        <end position="479"/>
    </location>
</feature>
<name>A0ABR3VCE1_HUMIN</name>
<dbReference type="InterPro" id="IPR057227">
    <property type="entry name" value="DUF7905"/>
</dbReference>
<dbReference type="Pfam" id="PF25482">
    <property type="entry name" value="DUF7905"/>
    <property type="match status" value="1"/>
</dbReference>
<organism evidence="3 4">
    <name type="scientific">Humicola insolens</name>
    <name type="common">Soft-rot fungus</name>
    <dbReference type="NCBI Taxonomy" id="85995"/>
    <lineage>
        <taxon>Eukaryota</taxon>
        <taxon>Fungi</taxon>
        <taxon>Dikarya</taxon>
        <taxon>Ascomycota</taxon>
        <taxon>Pezizomycotina</taxon>
        <taxon>Sordariomycetes</taxon>
        <taxon>Sordariomycetidae</taxon>
        <taxon>Sordariales</taxon>
        <taxon>Chaetomiaceae</taxon>
        <taxon>Mycothermus</taxon>
    </lineage>
</organism>